<evidence type="ECO:0000256" key="1">
    <source>
        <dbReference type="ARBA" id="ARBA00004141"/>
    </source>
</evidence>
<dbReference type="EMBL" id="BTRK01000004">
    <property type="protein sequence ID" value="GMR47123.1"/>
    <property type="molecule type" value="Genomic_DNA"/>
</dbReference>
<feature type="transmembrane region" description="Helical" evidence="6">
    <location>
        <begin position="39"/>
        <end position="60"/>
    </location>
</feature>
<keyword evidence="3 6" id="KW-0812">Transmembrane</keyword>
<keyword evidence="5 6" id="KW-0472">Membrane</keyword>
<dbReference type="GO" id="GO:0016020">
    <property type="term" value="C:membrane"/>
    <property type="evidence" value="ECO:0007669"/>
    <property type="project" value="UniProtKB-SubCell"/>
</dbReference>
<dbReference type="PANTHER" id="PTHR22945">
    <property type="entry name" value="SERPENTINE RECEPTOR, CLASS D DELTA"/>
    <property type="match status" value="1"/>
</dbReference>
<feature type="transmembrane region" description="Helical" evidence="6">
    <location>
        <begin position="72"/>
        <end position="92"/>
    </location>
</feature>
<evidence type="ECO:0000256" key="6">
    <source>
        <dbReference type="SAM" id="Phobius"/>
    </source>
</evidence>
<feature type="transmembrane region" description="Helical" evidence="6">
    <location>
        <begin position="263"/>
        <end position="283"/>
    </location>
</feature>
<evidence type="ECO:0000256" key="5">
    <source>
        <dbReference type="ARBA" id="ARBA00023136"/>
    </source>
</evidence>
<evidence type="ECO:0000256" key="4">
    <source>
        <dbReference type="ARBA" id="ARBA00022989"/>
    </source>
</evidence>
<comment type="similarity">
    <text evidence="2">Belongs to the nematode receptor-like protein srd family.</text>
</comment>
<feature type="non-terminal residue" evidence="7">
    <location>
        <position position="288"/>
    </location>
</feature>
<protein>
    <recommendedName>
        <fullName evidence="9">G protein-coupled receptor</fullName>
    </recommendedName>
</protein>
<dbReference type="SUPFAM" id="SSF81321">
    <property type="entry name" value="Family A G protein-coupled receptor-like"/>
    <property type="match status" value="1"/>
</dbReference>
<feature type="transmembrane region" description="Helical" evidence="6">
    <location>
        <begin position="12"/>
        <end position="33"/>
    </location>
</feature>
<dbReference type="PANTHER" id="PTHR22945:SF40">
    <property type="entry name" value="SERPENTINE RECEPTOR, CLASS D (DELTA)-RELATED"/>
    <property type="match status" value="1"/>
</dbReference>
<evidence type="ECO:0000313" key="8">
    <source>
        <dbReference type="Proteomes" id="UP001328107"/>
    </source>
</evidence>
<reference evidence="8" key="1">
    <citation type="submission" date="2022-10" db="EMBL/GenBank/DDBJ databases">
        <title>Genome assembly of Pristionchus species.</title>
        <authorList>
            <person name="Yoshida K."/>
            <person name="Sommer R.J."/>
        </authorList>
    </citation>
    <scope>NUCLEOTIDE SEQUENCE [LARGE SCALE GENOMIC DNA]</scope>
    <source>
        <strain evidence="8">RS5460</strain>
    </source>
</reference>
<dbReference type="InterPro" id="IPR050920">
    <property type="entry name" value="Nematode_rcpt-like_delta"/>
</dbReference>
<evidence type="ECO:0000313" key="7">
    <source>
        <dbReference type="EMBL" id="GMR47123.1"/>
    </source>
</evidence>
<dbReference type="AlphaFoldDB" id="A0AAN5CMI7"/>
<feature type="transmembrane region" description="Helical" evidence="6">
    <location>
        <begin position="231"/>
        <end position="251"/>
    </location>
</feature>
<gene>
    <name evidence="7" type="ORF">PMAYCL1PPCAC_17318</name>
</gene>
<feature type="transmembrane region" description="Helical" evidence="6">
    <location>
        <begin position="181"/>
        <end position="200"/>
    </location>
</feature>
<keyword evidence="8" id="KW-1185">Reference proteome</keyword>
<keyword evidence="4 6" id="KW-1133">Transmembrane helix</keyword>
<feature type="transmembrane region" description="Helical" evidence="6">
    <location>
        <begin position="98"/>
        <end position="117"/>
    </location>
</feature>
<comment type="caution">
    <text evidence="7">The sequence shown here is derived from an EMBL/GenBank/DDBJ whole genome shotgun (WGS) entry which is preliminary data.</text>
</comment>
<organism evidence="7 8">
    <name type="scientific">Pristionchus mayeri</name>
    <dbReference type="NCBI Taxonomy" id="1317129"/>
    <lineage>
        <taxon>Eukaryota</taxon>
        <taxon>Metazoa</taxon>
        <taxon>Ecdysozoa</taxon>
        <taxon>Nematoda</taxon>
        <taxon>Chromadorea</taxon>
        <taxon>Rhabditida</taxon>
        <taxon>Rhabditina</taxon>
        <taxon>Diplogasteromorpha</taxon>
        <taxon>Diplogasteroidea</taxon>
        <taxon>Neodiplogasteridae</taxon>
        <taxon>Pristionchus</taxon>
    </lineage>
</organism>
<sequence>RKMTFIMNVLDCTLGTIGIPMNLILTIAIIFAKGTHLKAYSLILFHSAVTVLTEVIVELLAMTRMMAEFPYLVYIFEGFCTHIGTAVCQISMQLELHLMFHSILLIAVSFWYRNVVLTGIYPSFVKTQSVILAILLPTILSTYILTWSNDSVNILPHFYPDINLSDVIHVGANFNNHHNKIVGVWTINAPMVAYGFIFYFRRQVHRTRKMHSSLLRVSHCSFPRQKKAQALSYHALLPSLSILGIFAFLAQNLGVQHPAIERVAYMSCSIPPAINPVLTLYFVGPYRR</sequence>
<dbReference type="Pfam" id="PF10317">
    <property type="entry name" value="7TM_GPCR_Srd"/>
    <property type="match status" value="1"/>
</dbReference>
<proteinExistence type="inferred from homology"/>
<evidence type="ECO:0008006" key="9">
    <source>
        <dbReference type="Google" id="ProtNLM"/>
    </source>
</evidence>
<feature type="non-terminal residue" evidence="7">
    <location>
        <position position="1"/>
    </location>
</feature>
<accession>A0AAN5CMI7</accession>
<comment type="subcellular location">
    <subcellularLocation>
        <location evidence="1">Membrane</location>
        <topology evidence="1">Multi-pass membrane protein</topology>
    </subcellularLocation>
</comment>
<dbReference type="Proteomes" id="UP001328107">
    <property type="component" value="Unassembled WGS sequence"/>
</dbReference>
<dbReference type="InterPro" id="IPR019421">
    <property type="entry name" value="7TM_GPCR_serpentine_rcpt_Srd"/>
</dbReference>
<evidence type="ECO:0000256" key="2">
    <source>
        <dbReference type="ARBA" id="ARBA00009166"/>
    </source>
</evidence>
<evidence type="ECO:0000256" key="3">
    <source>
        <dbReference type="ARBA" id="ARBA00022692"/>
    </source>
</evidence>
<name>A0AAN5CMI7_9BILA</name>
<feature type="transmembrane region" description="Helical" evidence="6">
    <location>
        <begin position="129"/>
        <end position="148"/>
    </location>
</feature>